<name>A0A4W3GLM0_CALMI</name>
<comment type="subcellular location">
    <subcellularLocation>
        <location evidence="1">Membrane</location>
        <topology evidence="1">Multi-pass membrane protein</topology>
    </subcellularLocation>
</comment>
<evidence type="ECO:0000256" key="3">
    <source>
        <dbReference type="ARBA" id="ARBA00022989"/>
    </source>
</evidence>
<evidence type="ECO:0000313" key="5">
    <source>
        <dbReference type="Ensembl" id="ENSCMIP00000004296.1"/>
    </source>
</evidence>
<dbReference type="InterPro" id="IPR005828">
    <property type="entry name" value="MFS_sugar_transport-like"/>
</dbReference>
<dbReference type="AlphaFoldDB" id="A0A4W3GLM0"/>
<dbReference type="GO" id="GO:0055056">
    <property type="term" value="F:D-glucose transmembrane transporter activity"/>
    <property type="evidence" value="ECO:0007669"/>
    <property type="project" value="TreeGrafter"/>
</dbReference>
<dbReference type="GeneTree" id="ENSGT00940000164095"/>
<accession>A0A4W3GLM0</accession>
<dbReference type="Proteomes" id="UP000314986">
    <property type="component" value="Unassembled WGS sequence"/>
</dbReference>
<reference evidence="6" key="1">
    <citation type="journal article" date="2006" name="Science">
        <title>Ancient noncoding elements conserved in the human genome.</title>
        <authorList>
            <person name="Venkatesh B."/>
            <person name="Kirkness E.F."/>
            <person name="Loh Y.H."/>
            <person name="Halpern A.L."/>
            <person name="Lee A.P."/>
            <person name="Johnson J."/>
            <person name="Dandona N."/>
            <person name="Viswanathan L.D."/>
            <person name="Tay A."/>
            <person name="Venter J.C."/>
            <person name="Strausberg R.L."/>
            <person name="Brenner S."/>
        </authorList>
    </citation>
    <scope>NUCLEOTIDE SEQUENCE [LARGE SCALE GENOMIC DNA]</scope>
</reference>
<evidence type="ECO:0000313" key="6">
    <source>
        <dbReference type="Proteomes" id="UP000314986"/>
    </source>
</evidence>
<reference evidence="6" key="3">
    <citation type="journal article" date="2014" name="Nature">
        <title>Elephant shark genome provides unique insights into gnathostome evolution.</title>
        <authorList>
            <consortium name="International Elephant Shark Genome Sequencing Consortium"/>
            <person name="Venkatesh B."/>
            <person name="Lee A.P."/>
            <person name="Ravi V."/>
            <person name="Maurya A.K."/>
            <person name="Lian M.M."/>
            <person name="Swann J.B."/>
            <person name="Ohta Y."/>
            <person name="Flajnik M.F."/>
            <person name="Sutoh Y."/>
            <person name="Kasahara M."/>
            <person name="Hoon S."/>
            <person name="Gangu V."/>
            <person name="Roy S.W."/>
            <person name="Irimia M."/>
            <person name="Korzh V."/>
            <person name="Kondrychyn I."/>
            <person name="Lim Z.W."/>
            <person name="Tay B.H."/>
            <person name="Tohari S."/>
            <person name="Kong K.W."/>
            <person name="Ho S."/>
            <person name="Lorente-Galdos B."/>
            <person name="Quilez J."/>
            <person name="Marques-Bonet T."/>
            <person name="Raney B.J."/>
            <person name="Ingham P.W."/>
            <person name="Tay A."/>
            <person name="Hillier L.W."/>
            <person name="Minx P."/>
            <person name="Boehm T."/>
            <person name="Wilson R.K."/>
            <person name="Brenner S."/>
            <person name="Warren W.C."/>
        </authorList>
    </citation>
    <scope>NUCLEOTIDE SEQUENCE [LARGE SCALE GENOMIC DNA]</scope>
</reference>
<reference evidence="6" key="2">
    <citation type="journal article" date="2007" name="PLoS Biol.">
        <title>Survey sequencing and comparative analysis of the elephant shark (Callorhinchus milii) genome.</title>
        <authorList>
            <person name="Venkatesh B."/>
            <person name="Kirkness E.F."/>
            <person name="Loh Y.H."/>
            <person name="Halpern A.L."/>
            <person name="Lee A.P."/>
            <person name="Johnson J."/>
            <person name="Dandona N."/>
            <person name="Viswanathan L.D."/>
            <person name="Tay A."/>
            <person name="Venter J.C."/>
            <person name="Strausberg R.L."/>
            <person name="Brenner S."/>
        </authorList>
    </citation>
    <scope>NUCLEOTIDE SEQUENCE [LARGE SCALE GENOMIC DNA]</scope>
</reference>
<dbReference type="InterPro" id="IPR036259">
    <property type="entry name" value="MFS_trans_sf"/>
</dbReference>
<evidence type="ECO:0000256" key="4">
    <source>
        <dbReference type="ARBA" id="ARBA00023136"/>
    </source>
</evidence>
<sequence>MQQEQQSLASLDSVSVCRLFADRSVRWQLISVIVVSTGMQLSGIDAIWYYTNTIFENAGIARQSIQYTTVGTGAIEVLAGLIGVGPPRTRSHTYLH</sequence>
<dbReference type="GO" id="GO:0005886">
    <property type="term" value="C:plasma membrane"/>
    <property type="evidence" value="ECO:0007669"/>
    <property type="project" value="TreeGrafter"/>
</dbReference>
<keyword evidence="6" id="KW-1185">Reference proteome</keyword>
<dbReference type="Pfam" id="PF00083">
    <property type="entry name" value="Sugar_tr"/>
    <property type="match status" value="1"/>
</dbReference>
<evidence type="ECO:0008006" key="7">
    <source>
        <dbReference type="Google" id="ProtNLM"/>
    </source>
</evidence>
<organism evidence="5 6">
    <name type="scientific">Callorhinchus milii</name>
    <name type="common">Ghost shark</name>
    <dbReference type="NCBI Taxonomy" id="7868"/>
    <lineage>
        <taxon>Eukaryota</taxon>
        <taxon>Metazoa</taxon>
        <taxon>Chordata</taxon>
        <taxon>Craniata</taxon>
        <taxon>Vertebrata</taxon>
        <taxon>Chondrichthyes</taxon>
        <taxon>Holocephali</taxon>
        <taxon>Chimaeriformes</taxon>
        <taxon>Callorhinchidae</taxon>
        <taxon>Callorhinchus</taxon>
    </lineage>
</organism>
<dbReference type="GO" id="GO:0070837">
    <property type="term" value="P:dehydroascorbic acid transport"/>
    <property type="evidence" value="ECO:0007669"/>
    <property type="project" value="TreeGrafter"/>
</dbReference>
<proteinExistence type="predicted"/>
<reference evidence="5" key="4">
    <citation type="submission" date="2025-08" db="UniProtKB">
        <authorList>
            <consortium name="Ensembl"/>
        </authorList>
    </citation>
    <scope>IDENTIFICATION</scope>
</reference>
<dbReference type="Ensembl" id="ENSCMIT00000004457.1">
    <property type="protein sequence ID" value="ENSCMIP00000004296.1"/>
    <property type="gene ID" value="ENSCMIG00000002569.1"/>
</dbReference>
<evidence type="ECO:0000256" key="1">
    <source>
        <dbReference type="ARBA" id="ARBA00004141"/>
    </source>
</evidence>
<keyword evidence="2" id="KW-0812">Transmembrane</keyword>
<dbReference type="InParanoid" id="A0A4W3GLM0"/>
<dbReference type="GO" id="GO:0046323">
    <property type="term" value="P:D-glucose import"/>
    <property type="evidence" value="ECO:0007669"/>
    <property type="project" value="TreeGrafter"/>
</dbReference>
<dbReference type="Gene3D" id="1.20.1250.20">
    <property type="entry name" value="MFS general substrate transporter like domains"/>
    <property type="match status" value="1"/>
</dbReference>
<dbReference type="PANTHER" id="PTHR23503">
    <property type="entry name" value="SOLUTE CARRIER FAMILY 2"/>
    <property type="match status" value="1"/>
</dbReference>
<protein>
    <recommendedName>
        <fullName evidence="7">Major facilitator superfamily (MFS) profile domain-containing protein</fullName>
    </recommendedName>
</protein>
<keyword evidence="4" id="KW-0472">Membrane</keyword>
<evidence type="ECO:0000256" key="2">
    <source>
        <dbReference type="ARBA" id="ARBA00022692"/>
    </source>
</evidence>
<dbReference type="InterPro" id="IPR045263">
    <property type="entry name" value="GLUT"/>
</dbReference>
<reference evidence="5" key="5">
    <citation type="submission" date="2025-09" db="UniProtKB">
        <authorList>
            <consortium name="Ensembl"/>
        </authorList>
    </citation>
    <scope>IDENTIFICATION</scope>
</reference>
<keyword evidence="3" id="KW-1133">Transmembrane helix</keyword>
<dbReference type="PANTHER" id="PTHR23503:SF25">
    <property type="entry name" value="MAJOR FACILITATOR SUPERFAMILY (MFS) PROFILE DOMAIN-CONTAINING PROTEIN"/>
    <property type="match status" value="1"/>
</dbReference>